<dbReference type="GO" id="GO:0005737">
    <property type="term" value="C:cytoplasm"/>
    <property type="evidence" value="ECO:0007669"/>
    <property type="project" value="UniProtKB-SubCell"/>
</dbReference>
<dbReference type="Pfam" id="PF01814">
    <property type="entry name" value="Hemerythrin"/>
    <property type="match status" value="1"/>
</dbReference>
<accession>A0A4Z0W5W0</accession>
<organism evidence="6 7">
    <name type="scientific">Natronospirillum operosum</name>
    <dbReference type="NCBI Taxonomy" id="2759953"/>
    <lineage>
        <taxon>Bacteria</taxon>
        <taxon>Pseudomonadati</taxon>
        <taxon>Pseudomonadota</taxon>
        <taxon>Gammaproteobacteria</taxon>
        <taxon>Oceanospirillales</taxon>
        <taxon>Natronospirillaceae</taxon>
        <taxon>Natronospirillum</taxon>
    </lineage>
</organism>
<evidence type="ECO:0000313" key="6">
    <source>
        <dbReference type="EMBL" id="TGG92972.1"/>
    </source>
</evidence>
<dbReference type="NCBIfam" id="TIGR03652">
    <property type="entry name" value="FeS_repair_RIC"/>
    <property type="match status" value="1"/>
</dbReference>
<comment type="subcellular location">
    <subcellularLocation>
        <location evidence="1">Cytoplasm</location>
    </subcellularLocation>
</comment>
<protein>
    <submittedName>
        <fullName evidence="6">Iron-sulfur cluster repair protein YtfE</fullName>
    </submittedName>
</protein>
<sequence length="224" mass="24855">MTTATPSLLGTSLGEIATQLAGATRVLRQYKLDFCCGGHVTLEEALASKGLDAEPIVQQLQALTAGSAEQDWQSRPVEELIDHIYQNYHLLHREQLPDLLRMARRVEAVHGDKPGCPVGLADHLQAMAIELESHMQKEEQVLFPMLRQGMTAQAAGPITVMQHEHDDHGESLQHIIELTDDMTPPPHACNTWRALYLGLDGLRNDLMEHIHLENNVLFKGALNA</sequence>
<dbReference type="InterPro" id="IPR012312">
    <property type="entry name" value="Hemerythrin-like"/>
</dbReference>
<comment type="caution">
    <text evidence="6">The sequence shown here is derived from an EMBL/GenBank/DDBJ whole genome shotgun (WGS) entry which is preliminary data.</text>
</comment>
<keyword evidence="2" id="KW-0963">Cytoplasm</keyword>
<dbReference type="EMBL" id="SRMF01000004">
    <property type="protein sequence ID" value="TGG92972.1"/>
    <property type="molecule type" value="Genomic_DNA"/>
</dbReference>
<dbReference type="InterPro" id="IPR019903">
    <property type="entry name" value="RIC_family"/>
</dbReference>
<dbReference type="GO" id="GO:0046872">
    <property type="term" value="F:metal ion binding"/>
    <property type="evidence" value="ECO:0007669"/>
    <property type="project" value="UniProtKB-KW"/>
</dbReference>
<evidence type="ECO:0000256" key="3">
    <source>
        <dbReference type="ARBA" id="ARBA00022723"/>
    </source>
</evidence>
<keyword evidence="4" id="KW-0408">Iron</keyword>
<dbReference type="AlphaFoldDB" id="A0A4Z0W5W0"/>
<dbReference type="CDD" id="cd12108">
    <property type="entry name" value="Hr-like"/>
    <property type="match status" value="1"/>
</dbReference>
<feature type="domain" description="Hemerythrin-like" evidence="5">
    <location>
        <begin position="83"/>
        <end position="219"/>
    </location>
</feature>
<reference evidence="6 7" key="1">
    <citation type="submission" date="2019-04" db="EMBL/GenBank/DDBJ databases">
        <title>Natronospirillum operosus gen. nov., sp. nov., a haloalkaliphilic satellite isolated from decaying biomass of laboratory culture of cyanobacterium Geitlerinema sp. and proposal of Natronospirillaceae fam. nov. and Saccharospirillaceae fam. nov.</title>
        <authorList>
            <person name="Kevbrin V."/>
            <person name="Boltyanskaya Y."/>
            <person name="Koziaeva V."/>
            <person name="Grouzdev D.S."/>
            <person name="Park M."/>
            <person name="Cho J."/>
        </authorList>
    </citation>
    <scope>NUCLEOTIDE SEQUENCE [LARGE SCALE GENOMIC DNA]</scope>
    <source>
        <strain evidence="6 7">G-116</strain>
    </source>
</reference>
<name>A0A4Z0W5W0_9GAMM</name>
<dbReference type="PANTHER" id="PTHR36438:SF1">
    <property type="entry name" value="IRON-SULFUR CLUSTER REPAIR PROTEIN YTFE"/>
    <property type="match status" value="1"/>
</dbReference>
<keyword evidence="3" id="KW-0479">Metal-binding</keyword>
<evidence type="ECO:0000256" key="1">
    <source>
        <dbReference type="ARBA" id="ARBA00004496"/>
    </source>
</evidence>
<dbReference type="Gene3D" id="1.20.120.520">
    <property type="entry name" value="nmb1532 protein domain like"/>
    <property type="match status" value="1"/>
</dbReference>
<evidence type="ECO:0000259" key="5">
    <source>
        <dbReference type="Pfam" id="PF01814"/>
    </source>
</evidence>
<dbReference type="OrthoDB" id="9797132at2"/>
<evidence type="ECO:0000256" key="2">
    <source>
        <dbReference type="ARBA" id="ARBA00022490"/>
    </source>
</evidence>
<evidence type="ECO:0000313" key="7">
    <source>
        <dbReference type="Proteomes" id="UP000297475"/>
    </source>
</evidence>
<dbReference type="NCBIfam" id="NF008221">
    <property type="entry name" value="PRK10992.1"/>
    <property type="match status" value="1"/>
</dbReference>
<dbReference type="Proteomes" id="UP000297475">
    <property type="component" value="Unassembled WGS sequence"/>
</dbReference>
<evidence type="ECO:0000256" key="4">
    <source>
        <dbReference type="ARBA" id="ARBA00023004"/>
    </source>
</evidence>
<proteinExistence type="predicted"/>
<dbReference type="Pfam" id="PF04405">
    <property type="entry name" value="ScdA_N"/>
    <property type="match status" value="1"/>
</dbReference>
<gene>
    <name evidence="6" type="primary">ytfE</name>
    <name evidence="6" type="ORF">E4656_11800</name>
</gene>
<dbReference type="PANTHER" id="PTHR36438">
    <property type="entry name" value="IRON-SULFUR CLUSTER REPAIR PROTEIN YTFE"/>
    <property type="match status" value="1"/>
</dbReference>
<keyword evidence="7" id="KW-1185">Reference proteome</keyword>